<evidence type="ECO:0000313" key="2">
    <source>
        <dbReference type="Proteomes" id="UP001595855"/>
    </source>
</evidence>
<organism evidence="1 2">
    <name type="scientific">Streptomyces lienomycini</name>
    <dbReference type="NCBI Taxonomy" id="284035"/>
    <lineage>
        <taxon>Bacteria</taxon>
        <taxon>Bacillati</taxon>
        <taxon>Actinomycetota</taxon>
        <taxon>Actinomycetes</taxon>
        <taxon>Kitasatosporales</taxon>
        <taxon>Streptomycetaceae</taxon>
        <taxon>Streptomyces</taxon>
    </lineage>
</organism>
<keyword evidence="2" id="KW-1185">Reference proteome</keyword>
<dbReference type="RefSeq" id="WP_328661787.1">
    <property type="nucleotide sequence ID" value="NZ_BAAATN010000029.1"/>
</dbReference>
<sequence length="244" mass="26836">MASKHLRLIAVNIDGVLLNDTFSPVIHRFVVSRGGVYTAELERAVLSQSQLRAAAVLARPGERPQDVVEAYFREREEYLRTDPVGVQKGAVELLERLRAFGLPLVCYGGLGRSHFDQHLAGYAEYFEGPGYVCTNEFRPGIREIAEDVFGVRPDQTLFIDDVARVAEAAREARAAFIGHPTGYEHSFQRQLMREAGARHVVGSLDAVDERLLRVVDEEAAGGLLWPGGDGDAARVPESRPAALV</sequence>
<dbReference type="InterPro" id="IPR023214">
    <property type="entry name" value="HAD_sf"/>
</dbReference>
<comment type="caution">
    <text evidence="1">The sequence shown here is derived from an EMBL/GenBank/DDBJ whole genome shotgun (WGS) entry which is preliminary data.</text>
</comment>
<dbReference type="InterPro" id="IPR036412">
    <property type="entry name" value="HAD-like_sf"/>
</dbReference>
<name>A0ABV9X871_9ACTN</name>
<gene>
    <name evidence="1" type="ORF">ACFPRC_37195</name>
</gene>
<dbReference type="EMBL" id="JBHSJO010000003">
    <property type="protein sequence ID" value="MFC5020455.1"/>
    <property type="molecule type" value="Genomic_DNA"/>
</dbReference>
<proteinExistence type="predicted"/>
<reference evidence="2" key="1">
    <citation type="journal article" date="2019" name="Int. J. Syst. Evol. Microbiol.">
        <title>The Global Catalogue of Microorganisms (GCM) 10K type strain sequencing project: providing services to taxonomists for standard genome sequencing and annotation.</title>
        <authorList>
            <consortium name="The Broad Institute Genomics Platform"/>
            <consortium name="The Broad Institute Genome Sequencing Center for Infectious Disease"/>
            <person name="Wu L."/>
            <person name="Ma J."/>
        </authorList>
    </citation>
    <scope>NUCLEOTIDE SEQUENCE [LARGE SCALE GENOMIC DNA]</scope>
    <source>
        <strain evidence="2">CGMCC 4.1542</strain>
    </source>
</reference>
<dbReference type="Gene3D" id="3.40.50.1000">
    <property type="entry name" value="HAD superfamily/HAD-like"/>
    <property type="match status" value="1"/>
</dbReference>
<dbReference type="SUPFAM" id="SSF56784">
    <property type="entry name" value="HAD-like"/>
    <property type="match status" value="1"/>
</dbReference>
<accession>A0ABV9X871</accession>
<protein>
    <submittedName>
        <fullName evidence="1">HAD family phosphatase</fullName>
    </submittedName>
</protein>
<dbReference type="Proteomes" id="UP001595855">
    <property type="component" value="Unassembled WGS sequence"/>
</dbReference>
<evidence type="ECO:0000313" key="1">
    <source>
        <dbReference type="EMBL" id="MFC5020455.1"/>
    </source>
</evidence>